<feature type="region of interest" description="Disordered" evidence="2">
    <location>
        <begin position="346"/>
        <end position="387"/>
    </location>
</feature>
<accession>A0A4R8RJI3</accession>
<keyword evidence="7" id="KW-1185">Reference proteome</keyword>
<dbReference type="InterPro" id="IPR000030">
    <property type="entry name" value="PPE_dom"/>
</dbReference>
<name>A0A4R8RJI3_9MYCO</name>
<dbReference type="SUPFAM" id="SSF140459">
    <property type="entry name" value="PE/PPE dimer-like"/>
    <property type="match status" value="2"/>
</dbReference>
<feature type="transmembrane region" description="Helical" evidence="3">
    <location>
        <begin position="279"/>
        <end position="299"/>
    </location>
</feature>
<feature type="domain" description="PPE-PPW subfamily C-terminal" evidence="5">
    <location>
        <begin position="481"/>
        <end position="530"/>
    </location>
</feature>
<feature type="region of interest" description="Disordered" evidence="2">
    <location>
        <begin position="509"/>
        <end position="547"/>
    </location>
</feature>
<keyword evidence="3" id="KW-0472">Membrane</keyword>
<dbReference type="GO" id="GO:0052572">
    <property type="term" value="P:response to host immune response"/>
    <property type="evidence" value="ECO:0007669"/>
    <property type="project" value="TreeGrafter"/>
</dbReference>
<feature type="domain" description="PPE" evidence="4">
    <location>
        <begin position="41"/>
        <end position="203"/>
    </location>
</feature>
<evidence type="ECO:0000313" key="6">
    <source>
        <dbReference type="EMBL" id="TDZ52907.1"/>
    </source>
</evidence>
<sequence length="547" mass="55889">MASPPEVHSALLSAGPGPGALLAAAHLHDRAGLTPVSAPIWMASPPEVHSALLSAGPGPGALLAAAAQWQALSVQYTAAATELTQLLAATGAGSWQGPSAIQYVASHTPYLAWLTQQSAMSATNAVLHETSAAAYTAALAAMPTLAELAANHMIHGVLLATNFFGINTIPIALNEADYLRMWVQAATTMGIYQGVSTAAVTAVAPTQPAPMIMAPGGEMSRMAADMSGMAAQAQAAESGTALDDSESFFDKLMRQIQEFFSDPLGTLQKILQDFMRNPLEALVAWGPLLFFIAYEAFFIPFGFTAWGIMLSAPLWLPLLLVGLAQLVNPVPVDADVPAEEPAQELAQVARNTPQQQPFAMGGMPGGGGTVTTGGSGAPSAPANAPATPATAAAAPAYMVYAVQEDPPAARFGPTLNEGAGAKAPAAGISAAAAAAASARSRARRKRAARIKDPAPQFMDMNSTVDPDFSEPAARQPAGVGASARGAGQLGFSGTVPKTTSTTTAAGLVERESASAAMEGTRTMPMLPTTWGTDPDEDLPPGERGAST</sequence>
<dbReference type="Pfam" id="PF18878">
    <property type="entry name" value="PPE-PPW"/>
    <property type="match status" value="1"/>
</dbReference>
<dbReference type="InterPro" id="IPR038332">
    <property type="entry name" value="PPE_sf"/>
</dbReference>
<dbReference type="PANTHER" id="PTHR46766">
    <property type="entry name" value="GLUTAMINE-RICH PROTEIN 2"/>
    <property type="match status" value="1"/>
</dbReference>
<feature type="transmembrane region" description="Helical" evidence="3">
    <location>
        <begin position="305"/>
        <end position="324"/>
    </location>
</feature>
<keyword evidence="3" id="KW-1133">Transmembrane helix</keyword>
<protein>
    <submittedName>
        <fullName evidence="6">Putative PPE family protein PPE47/PPE48</fullName>
    </submittedName>
</protein>
<keyword evidence="3" id="KW-0812">Transmembrane</keyword>
<dbReference type="Pfam" id="PF00823">
    <property type="entry name" value="PPE"/>
    <property type="match status" value="1"/>
</dbReference>
<dbReference type="InterPro" id="IPR043641">
    <property type="entry name" value="PPE-PPW_C"/>
</dbReference>
<dbReference type="Gene3D" id="1.20.1260.20">
    <property type="entry name" value="PPE superfamily"/>
    <property type="match status" value="1"/>
</dbReference>
<dbReference type="PANTHER" id="PTHR46766:SF1">
    <property type="entry name" value="GLUTAMINE-RICH PROTEIN 2"/>
    <property type="match status" value="1"/>
</dbReference>
<evidence type="ECO:0000256" key="3">
    <source>
        <dbReference type="SAM" id="Phobius"/>
    </source>
</evidence>
<evidence type="ECO:0000259" key="4">
    <source>
        <dbReference type="Pfam" id="PF00823"/>
    </source>
</evidence>
<evidence type="ECO:0000256" key="1">
    <source>
        <dbReference type="ARBA" id="ARBA00010652"/>
    </source>
</evidence>
<evidence type="ECO:0000256" key="2">
    <source>
        <dbReference type="SAM" id="MobiDB-lite"/>
    </source>
</evidence>
<feature type="compositionally biased region" description="Low complexity" evidence="2">
    <location>
        <begin position="377"/>
        <end position="387"/>
    </location>
</feature>
<proteinExistence type="inferred from homology"/>
<comment type="caution">
    <text evidence="6">The sequence shown here is derived from an EMBL/GenBank/DDBJ whole genome shotgun (WGS) entry which is preliminary data.</text>
</comment>
<comment type="similarity">
    <text evidence="1">Belongs to the mycobacterial PPE family.</text>
</comment>
<evidence type="ECO:0000259" key="5">
    <source>
        <dbReference type="Pfam" id="PF18878"/>
    </source>
</evidence>
<dbReference type="EMBL" id="PECC01000026">
    <property type="protein sequence ID" value="TDZ52907.1"/>
    <property type="molecule type" value="Genomic_DNA"/>
</dbReference>
<evidence type="ECO:0000313" key="7">
    <source>
        <dbReference type="Proteomes" id="UP000295165"/>
    </source>
</evidence>
<reference evidence="6 7" key="1">
    <citation type="journal article" date="2019" name="Sci. Rep.">
        <title>Extended insight into the Mycobacterium chelonae-abscessus complex through whole genome sequencing of Mycobacterium salmoniphilum outbreak and Mycobacterium salmoniphilum-like strains.</title>
        <authorList>
            <person name="Behra P.R.K."/>
            <person name="Das S."/>
            <person name="Pettersson B.M.F."/>
            <person name="Shirreff L."/>
            <person name="DuCote T."/>
            <person name="Jacobsson K.G."/>
            <person name="Ennis D.G."/>
            <person name="Kirsebom L.A."/>
        </authorList>
    </citation>
    <scope>NUCLEOTIDE SEQUENCE [LARGE SCALE GENOMIC DNA]</scope>
    <source>
        <strain evidence="6 7">CCUG 63697</strain>
    </source>
</reference>
<organism evidence="6 7">
    <name type="scientific">Mycobacteroides franklinii</name>
    <dbReference type="NCBI Taxonomy" id="948102"/>
    <lineage>
        <taxon>Bacteria</taxon>
        <taxon>Bacillati</taxon>
        <taxon>Actinomycetota</taxon>
        <taxon>Actinomycetes</taxon>
        <taxon>Mycobacteriales</taxon>
        <taxon>Mycobacteriaceae</taxon>
        <taxon>Mycobacteroides</taxon>
    </lineage>
</organism>
<dbReference type="AlphaFoldDB" id="A0A4R8RJI3"/>
<gene>
    <name evidence="6" type="ORF">CCUG63697_01393</name>
</gene>
<feature type="compositionally biased region" description="Gly residues" evidence="2">
    <location>
        <begin position="362"/>
        <end position="376"/>
    </location>
</feature>
<dbReference type="Proteomes" id="UP000295165">
    <property type="component" value="Unassembled WGS sequence"/>
</dbReference>